<gene>
    <name evidence="2" type="ORF">BZL54_18850</name>
</gene>
<protein>
    <submittedName>
        <fullName evidence="2">Uncharacterized protein</fullName>
    </submittedName>
</protein>
<evidence type="ECO:0000313" key="2">
    <source>
        <dbReference type="EMBL" id="PCE30831.1"/>
    </source>
</evidence>
<dbReference type="Proteomes" id="UP000217994">
    <property type="component" value="Unassembled WGS sequence"/>
</dbReference>
<name>A0A2A4FBT9_9BURK</name>
<dbReference type="Pfam" id="PF03691">
    <property type="entry name" value="UPF0167"/>
    <property type="match status" value="1"/>
</dbReference>
<reference evidence="2 3" key="1">
    <citation type="submission" date="2017-01" db="EMBL/GenBank/DDBJ databases">
        <title>Whole-Genome Shotgun Sequencing of Two beta-Proteobacterial Species in Search of the Bulgecin Biosynthetic Cluster.</title>
        <authorList>
            <person name="Horsman M.E."/>
            <person name="Marous D.R."/>
            <person name="Li R."/>
            <person name="Oliver R.A."/>
            <person name="Byun B."/>
            <person name="Emrich S.J."/>
            <person name="Boggess B."/>
            <person name="Townsend C.A."/>
            <person name="Mobashery S."/>
        </authorList>
    </citation>
    <scope>NUCLEOTIDE SEQUENCE [LARGE SCALE GENOMIC DNA]</scope>
    <source>
        <strain evidence="2 3">ATCC 31433</strain>
    </source>
</reference>
<evidence type="ECO:0000256" key="1">
    <source>
        <dbReference type="ARBA" id="ARBA00008525"/>
    </source>
</evidence>
<dbReference type="AlphaFoldDB" id="A0A2A4FBT9"/>
<dbReference type="InterPro" id="IPR005363">
    <property type="entry name" value="UPF0167"/>
</dbReference>
<comment type="similarity">
    <text evidence="1">Belongs to the UPF0167 family.</text>
</comment>
<accession>A0A2A4FBT9</accession>
<evidence type="ECO:0000313" key="3">
    <source>
        <dbReference type="Proteomes" id="UP000217994"/>
    </source>
</evidence>
<comment type="caution">
    <text evidence="2">The sequence shown here is derived from an EMBL/GenBank/DDBJ whole genome shotgun (WGS) entry which is preliminary data.</text>
</comment>
<dbReference type="EMBL" id="MTZU01000055">
    <property type="protein sequence ID" value="PCE30831.1"/>
    <property type="molecule type" value="Genomic_DNA"/>
</dbReference>
<sequence length="105" mass="11526">MRRRPRRAANDDTPAEYRMTLPTFRYHPDPLGTGSVVESDARCVCCGVARGYRYAGPVYAIGEFDRIAGRAGMGSLPCRARQGWVADGVWVPVQALRRAGRLSGV</sequence>
<organism evidence="2 3">
    <name type="scientific">Burkholderia ubonensis subsp. mesacidophila</name>
    <dbReference type="NCBI Taxonomy" id="265293"/>
    <lineage>
        <taxon>Bacteria</taxon>
        <taxon>Pseudomonadati</taxon>
        <taxon>Pseudomonadota</taxon>
        <taxon>Betaproteobacteria</taxon>
        <taxon>Burkholderiales</taxon>
        <taxon>Burkholderiaceae</taxon>
        <taxon>Burkholderia</taxon>
        <taxon>Burkholderia cepacia complex</taxon>
    </lineage>
</organism>
<proteinExistence type="inferred from homology"/>